<evidence type="ECO:0000313" key="3">
    <source>
        <dbReference type="Proteomes" id="UP000265768"/>
    </source>
</evidence>
<sequence>MGEFMGVALAFPTVLFSFALVIVVIYWLLALLIGLDLDILDGDDVGAENASSGFLPALGLGGVPVTVVLSLLVVLAWFVSLAGSALVSGTAMRVLVLAVALGAAWLGTRSLVTPLRRVFASERAPSRNDFVGRMCVIRTGRVTGDFGQAEVRAADGSTAIVQVRGIDGDAPLRAGDRALIFDYDTAGEFFRVMPYDAGLDPERPLT</sequence>
<evidence type="ECO:0000256" key="1">
    <source>
        <dbReference type="SAM" id="Phobius"/>
    </source>
</evidence>
<feature type="transmembrane region" description="Helical" evidence="1">
    <location>
        <begin position="54"/>
        <end position="79"/>
    </location>
</feature>
<dbReference type="EMBL" id="QZEY01000015">
    <property type="protein sequence ID" value="RJL24412.1"/>
    <property type="molecule type" value="Genomic_DNA"/>
</dbReference>
<accession>A0A3A4AYF3</accession>
<keyword evidence="3" id="KW-1185">Reference proteome</keyword>
<keyword evidence="1" id="KW-1133">Transmembrane helix</keyword>
<dbReference type="RefSeq" id="WP_119929788.1">
    <property type="nucleotide sequence ID" value="NZ_QZEY01000015.1"/>
</dbReference>
<gene>
    <name evidence="2" type="ORF">D5H75_29170</name>
</gene>
<name>A0A3A4AYF3_9ACTN</name>
<dbReference type="OrthoDB" id="3388214at2"/>
<dbReference type="Proteomes" id="UP000265768">
    <property type="component" value="Unassembled WGS sequence"/>
</dbReference>
<evidence type="ECO:0000313" key="2">
    <source>
        <dbReference type="EMBL" id="RJL24412.1"/>
    </source>
</evidence>
<reference evidence="2 3" key="1">
    <citation type="submission" date="2018-09" db="EMBL/GenBank/DDBJ databases">
        <title>YIM 75507 draft genome.</title>
        <authorList>
            <person name="Tang S."/>
            <person name="Feng Y."/>
        </authorList>
    </citation>
    <scope>NUCLEOTIDE SEQUENCE [LARGE SCALE GENOMIC DNA]</scope>
    <source>
        <strain evidence="2 3">YIM 75507</strain>
    </source>
</reference>
<proteinExistence type="predicted"/>
<evidence type="ECO:0008006" key="4">
    <source>
        <dbReference type="Google" id="ProtNLM"/>
    </source>
</evidence>
<dbReference type="AlphaFoldDB" id="A0A3A4AYF3"/>
<keyword evidence="1" id="KW-0812">Transmembrane</keyword>
<comment type="caution">
    <text evidence="2">The sequence shown here is derived from an EMBL/GenBank/DDBJ whole genome shotgun (WGS) entry which is preliminary data.</text>
</comment>
<protein>
    <recommendedName>
        <fullName evidence="4">DUF1449 family protein</fullName>
    </recommendedName>
</protein>
<keyword evidence="1" id="KW-0472">Membrane</keyword>
<organism evidence="2 3">
    <name type="scientific">Bailinhaonella thermotolerans</name>
    <dbReference type="NCBI Taxonomy" id="1070861"/>
    <lineage>
        <taxon>Bacteria</taxon>
        <taxon>Bacillati</taxon>
        <taxon>Actinomycetota</taxon>
        <taxon>Actinomycetes</taxon>
        <taxon>Streptosporangiales</taxon>
        <taxon>Streptosporangiaceae</taxon>
        <taxon>Bailinhaonella</taxon>
    </lineage>
</organism>
<feature type="transmembrane region" description="Helical" evidence="1">
    <location>
        <begin position="6"/>
        <end position="33"/>
    </location>
</feature>
<feature type="transmembrane region" description="Helical" evidence="1">
    <location>
        <begin position="85"/>
        <end position="107"/>
    </location>
</feature>